<feature type="chain" id="PRO_5015766457" evidence="1">
    <location>
        <begin position="24"/>
        <end position="270"/>
    </location>
</feature>
<feature type="signal peptide" evidence="1">
    <location>
        <begin position="1"/>
        <end position="23"/>
    </location>
</feature>
<keyword evidence="3" id="KW-1185">Reference proteome</keyword>
<accession>A0A2T5G250</accession>
<dbReference type="EMBL" id="NWBU01000004">
    <property type="protein sequence ID" value="PTQ13191.1"/>
    <property type="molecule type" value="Genomic_DNA"/>
</dbReference>
<reference evidence="2 3" key="1">
    <citation type="submission" date="2017-09" db="EMBL/GenBank/DDBJ databases">
        <title>Sphingomonas panjinensis sp.nov., isolated from oil-contaminated soil.</title>
        <authorList>
            <person name="Wang L."/>
            <person name="Chen L."/>
        </authorList>
    </citation>
    <scope>NUCLEOTIDE SEQUENCE [LARGE SCALE GENOMIC DNA]</scope>
    <source>
        <strain evidence="2 3">FW-11</strain>
    </source>
</reference>
<evidence type="ECO:0000313" key="3">
    <source>
        <dbReference type="Proteomes" id="UP000244162"/>
    </source>
</evidence>
<keyword evidence="1" id="KW-0732">Signal</keyword>
<dbReference type="RefSeq" id="WP_107966425.1">
    <property type="nucleotide sequence ID" value="NZ_NWBU01000004.1"/>
</dbReference>
<dbReference type="Proteomes" id="UP000244162">
    <property type="component" value="Unassembled WGS sequence"/>
</dbReference>
<proteinExistence type="predicted"/>
<protein>
    <submittedName>
        <fullName evidence="2">ABC transporter permease</fullName>
    </submittedName>
</protein>
<dbReference type="InterPro" id="IPR019613">
    <property type="entry name" value="DUF4198"/>
</dbReference>
<evidence type="ECO:0000313" key="2">
    <source>
        <dbReference type="EMBL" id="PTQ13191.1"/>
    </source>
</evidence>
<gene>
    <name evidence="2" type="ORF">CLG96_03445</name>
</gene>
<comment type="caution">
    <text evidence="2">The sequence shown here is derived from an EMBL/GenBank/DDBJ whole genome shotgun (WGS) entry which is preliminary data.</text>
</comment>
<name>A0A2T5G250_9SPHN</name>
<dbReference type="Pfam" id="PF10670">
    <property type="entry name" value="DUF4198"/>
    <property type="match status" value="1"/>
</dbReference>
<organism evidence="2 3">
    <name type="scientific">Sphingomonas oleivorans</name>
    <dbReference type="NCBI Taxonomy" id="1735121"/>
    <lineage>
        <taxon>Bacteria</taxon>
        <taxon>Pseudomonadati</taxon>
        <taxon>Pseudomonadota</taxon>
        <taxon>Alphaproteobacteria</taxon>
        <taxon>Sphingomonadales</taxon>
        <taxon>Sphingomonadaceae</taxon>
        <taxon>Sphingomonas</taxon>
    </lineage>
</organism>
<sequence>MLRSLATAAAALALLATPFAAEAHRPWLRPSSTVLSGDESWVTVDAAASTDPFVLDHQPLRLPGFAAWAPDGHEVPLENALTGRYRTTFDVHLTQQGSYRIGLVQNGIAGSYMLNGEQKRLPRGLTKDNYSDQIPSGVTDVALSEVLNRNETYVTLGQPTPLKPTGQGLELVPVTHPNDLVAGEPATFAFLIDGKPAPSLSITIIPDGRRYRDDTAERRFVTDATGRVTIDWPAPGLYWLNATATDARVSLPAAKERRLGYTTTLEVLAP</sequence>
<dbReference type="AlphaFoldDB" id="A0A2T5G250"/>
<evidence type="ECO:0000256" key="1">
    <source>
        <dbReference type="SAM" id="SignalP"/>
    </source>
</evidence>
<dbReference type="OrthoDB" id="5943at2"/>